<reference evidence="8 9" key="1">
    <citation type="journal article" date="2017" name="Eur. J. Clin. Microbiol. Infect. Dis.">
        <title>Uncommonly isolated clinical Pseudomonas: identification and phylogenetic assignation.</title>
        <authorList>
            <person name="Mulet M."/>
            <person name="Gomila M."/>
            <person name="Ramirez A."/>
            <person name="Cardew S."/>
            <person name="Moore E.R."/>
            <person name="Lalucat J."/>
            <person name="Garcia-Valdes E."/>
        </authorList>
    </citation>
    <scope>NUCLEOTIDE SEQUENCE [LARGE SCALE GENOMIC DNA]</scope>
    <source>
        <strain evidence="8 9">SD129</strain>
    </source>
</reference>
<dbReference type="EMBL" id="QLAG01000004">
    <property type="protein sequence ID" value="TLX64715.1"/>
    <property type="molecule type" value="Genomic_DNA"/>
</dbReference>
<comment type="caution">
    <text evidence="8">The sequence shown here is derived from an EMBL/GenBank/DDBJ whole genome shotgun (WGS) entry which is preliminary data.</text>
</comment>
<evidence type="ECO:0000256" key="2">
    <source>
        <dbReference type="ARBA" id="ARBA00022475"/>
    </source>
</evidence>
<keyword evidence="4 6" id="KW-1133">Transmembrane helix</keyword>
<evidence type="ECO:0000259" key="7">
    <source>
        <dbReference type="Pfam" id="PF13396"/>
    </source>
</evidence>
<feature type="transmembrane region" description="Helical" evidence="6">
    <location>
        <begin position="36"/>
        <end position="54"/>
    </location>
</feature>
<feature type="transmembrane region" description="Helical" evidence="6">
    <location>
        <begin position="6"/>
        <end position="24"/>
    </location>
</feature>
<dbReference type="Proteomes" id="UP000306753">
    <property type="component" value="Unassembled WGS sequence"/>
</dbReference>
<protein>
    <recommendedName>
        <fullName evidence="7">Cardiolipin synthase N-terminal domain-containing protein</fullName>
    </recommendedName>
</protein>
<dbReference type="InterPro" id="IPR027379">
    <property type="entry name" value="CLS_N"/>
</dbReference>
<keyword evidence="3 6" id="KW-0812">Transmembrane</keyword>
<keyword evidence="5 6" id="KW-0472">Membrane</keyword>
<feature type="domain" description="Cardiolipin synthase N-terminal" evidence="7">
    <location>
        <begin position="14"/>
        <end position="52"/>
    </location>
</feature>
<organism evidence="8 9">
    <name type="scientific">Stutzerimonas nosocomialis</name>
    <dbReference type="NCBI Taxonomy" id="1056496"/>
    <lineage>
        <taxon>Bacteria</taxon>
        <taxon>Pseudomonadati</taxon>
        <taxon>Pseudomonadota</taxon>
        <taxon>Gammaproteobacteria</taxon>
        <taxon>Pseudomonadales</taxon>
        <taxon>Pseudomonadaceae</taxon>
        <taxon>Stutzerimonas</taxon>
    </lineage>
</organism>
<dbReference type="Pfam" id="PF13396">
    <property type="entry name" value="PLDc_N"/>
    <property type="match status" value="1"/>
</dbReference>
<dbReference type="GO" id="GO:0005886">
    <property type="term" value="C:plasma membrane"/>
    <property type="evidence" value="ECO:0007669"/>
    <property type="project" value="UniProtKB-SubCell"/>
</dbReference>
<evidence type="ECO:0000313" key="9">
    <source>
        <dbReference type="Proteomes" id="UP000306753"/>
    </source>
</evidence>
<dbReference type="AlphaFoldDB" id="A0A5R9R2J0"/>
<proteinExistence type="predicted"/>
<name>A0A5R9R2J0_9GAMM</name>
<accession>A0A5R9R2J0</accession>
<comment type="subcellular location">
    <subcellularLocation>
        <location evidence="1">Cell membrane</location>
        <topology evidence="1">Multi-pass membrane protein</topology>
    </subcellularLocation>
</comment>
<gene>
    <name evidence="8" type="ORF">DN820_04635</name>
</gene>
<evidence type="ECO:0000256" key="3">
    <source>
        <dbReference type="ARBA" id="ARBA00022692"/>
    </source>
</evidence>
<evidence type="ECO:0000256" key="5">
    <source>
        <dbReference type="ARBA" id="ARBA00023136"/>
    </source>
</evidence>
<evidence type="ECO:0000256" key="1">
    <source>
        <dbReference type="ARBA" id="ARBA00004651"/>
    </source>
</evidence>
<keyword evidence="2" id="KW-1003">Cell membrane</keyword>
<evidence type="ECO:0000256" key="4">
    <source>
        <dbReference type="ARBA" id="ARBA00022989"/>
    </source>
</evidence>
<sequence length="63" mass="6815">METLSTVLMVLVAVLDVVALFFVLRSGIEPGRKVVWSAVIILLPVVGIIMWAWAAGPLGKVRL</sequence>
<keyword evidence="9" id="KW-1185">Reference proteome</keyword>
<dbReference type="RefSeq" id="WP_138411037.1">
    <property type="nucleotide sequence ID" value="NZ_QLAG01000004.1"/>
</dbReference>
<evidence type="ECO:0000313" key="8">
    <source>
        <dbReference type="EMBL" id="TLX64715.1"/>
    </source>
</evidence>
<evidence type="ECO:0000256" key="6">
    <source>
        <dbReference type="SAM" id="Phobius"/>
    </source>
</evidence>